<keyword evidence="5 9" id="KW-0378">Hydrolase</keyword>
<organism evidence="11 12">
    <name type="scientific">Gossypium mustelinum</name>
    <name type="common">Cotton</name>
    <name type="synonym">Gossypium caicoense</name>
    <dbReference type="NCBI Taxonomy" id="34275"/>
    <lineage>
        <taxon>Eukaryota</taxon>
        <taxon>Viridiplantae</taxon>
        <taxon>Streptophyta</taxon>
        <taxon>Embryophyta</taxon>
        <taxon>Tracheophyta</taxon>
        <taxon>Spermatophyta</taxon>
        <taxon>Magnoliopsida</taxon>
        <taxon>eudicotyledons</taxon>
        <taxon>Gunneridae</taxon>
        <taxon>Pentapetalae</taxon>
        <taxon>rosids</taxon>
        <taxon>malvids</taxon>
        <taxon>Malvales</taxon>
        <taxon>Malvaceae</taxon>
        <taxon>Malvoideae</taxon>
        <taxon>Gossypium</taxon>
    </lineage>
</organism>
<keyword evidence="7" id="KW-0961">Cell wall biogenesis/degradation</keyword>
<keyword evidence="3" id="KW-0134">Cell wall</keyword>
<gene>
    <name evidence="11" type="ORF">E1A91_A07G189600v1</name>
</gene>
<accession>A0A5D2YMU0</accession>
<comment type="subcellular location">
    <subcellularLocation>
        <location evidence="1">Secreted</location>
        <location evidence="1">Cell wall</location>
    </subcellularLocation>
</comment>
<evidence type="ECO:0000256" key="1">
    <source>
        <dbReference type="ARBA" id="ARBA00004191"/>
    </source>
</evidence>
<dbReference type="AlphaFoldDB" id="A0A5D2YMU0"/>
<evidence type="ECO:0000256" key="6">
    <source>
        <dbReference type="ARBA" id="ARBA00023295"/>
    </source>
</evidence>
<reference evidence="11 12" key="1">
    <citation type="submission" date="2019-07" db="EMBL/GenBank/DDBJ databases">
        <title>WGS assembly of Gossypium mustelinum.</title>
        <authorList>
            <person name="Chen Z.J."/>
            <person name="Sreedasyam A."/>
            <person name="Ando A."/>
            <person name="Song Q."/>
            <person name="De L."/>
            <person name="Hulse-Kemp A."/>
            <person name="Ding M."/>
            <person name="Ye W."/>
            <person name="Kirkbride R."/>
            <person name="Jenkins J."/>
            <person name="Plott C."/>
            <person name="Lovell J."/>
            <person name="Lin Y.-M."/>
            <person name="Vaughn R."/>
            <person name="Liu B."/>
            <person name="Li W."/>
            <person name="Simpson S."/>
            <person name="Scheffler B."/>
            <person name="Saski C."/>
            <person name="Grover C."/>
            <person name="Hu G."/>
            <person name="Conover J."/>
            <person name="Carlson J."/>
            <person name="Shu S."/>
            <person name="Boston L."/>
            <person name="Williams M."/>
            <person name="Peterson D."/>
            <person name="Mcgee K."/>
            <person name="Jones D."/>
            <person name="Wendel J."/>
            <person name="Stelly D."/>
            <person name="Grimwood J."/>
            <person name="Schmutz J."/>
        </authorList>
    </citation>
    <scope>NUCLEOTIDE SEQUENCE [LARGE SCALE GENOMIC DNA]</scope>
    <source>
        <strain evidence="11">1408120.09</strain>
    </source>
</reference>
<sequence>MNIAITALLLLFTSIPILECTDIDVVANFGAVADGQTDLSQPLMNAWKEACASPEAVNIVIPEGTYLLSEATLNGPCQAPISLQLQGTLMAPEDPTVFKEATWNIRFHVVKNSLIQDITTKDSKQFHVNVLGCSNITFQSFTVSAPEESLNTDGIHIERSDGVYILDSKIGTGDDCVSLGDGSNNVKVQGVTCGPGHGISIGSLGKYKNEEPILGVFVTQCTFANTMNDISSDITMDNVGNPILVDQEYCPWNQCDLSVPSRVELSKLSFKNIRGTSKTQIAVKLICSSGLPCDEVELADIDLTYNGPEGPAISQCSNVHPALSGVQNPAACSSEPTGEAAP</sequence>
<evidence type="ECO:0000313" key="11">
    <source>
        <dbReference type="EMBL" id="TYJ27473.1"/>
    </source>
</evidence>
<evidence type="ECO:0000256" key="10">
    <source>
        <dbReference type="SAM" id="SignalP"/>
    </source>
</evidence>
<evidence type="ECO:0000256" key="4">
    <source>
        <dbReference type="ARBA" id="ARBA00022525"/>
    </source>
</evidence>
<keyword evidence="6 9" id="KW-0326">Glycosidase</keyword>
<dbReference type="Pfam" id="PF00295">
    <property type="entry name" value="Glyco_hydro_28"/>
    <property type="match status" value="2"/>
</dbReference>
<evidence type="ECO:0000256" key="8">
    <source>
        <dbReference type="PROSITE-ProRule" id="PRU10052"/>
    </source>
</evidence>
<dbReference type="PROSITE" id="PS00502">
    <property type="entry name" value="POLYGALACTURONASE"/>
    <property type="match status" value="1"/>
</dbReference>
<keyword evidence="4" id="KW-0964">Secreted</keyword>
<evidence type="ECO:0000256" key="3">
    <source>
        <dbReference type="ARBA" id="ARBA00022512"/>
    </source>
</evidence>
<dbReference type="GO" id="GO:0004650">
    <property type="term" value="F:polygalacturonase activity"/>
    <property type="evidence" value="ECO:0007669"/>
    <property type="project" value="InterPro"/>
</dbReference>
<keyword evidence="10" id="KW-0732">Signal</keyword>
<dbReference type="SUPFAM" id="SSF51126">
    <property type="entry name" value="Pectin lyase-like"/>
    <property type="match status" value="1"/>
</dbReference>
<evidence type="ECO:0000256" key="2">
    <source>
        <dbReference type="ARBA" id="ARBA00008834"/>
    </source>
</evidence>
<feature type="active site" evidence="8">
    <location>
        <position position="197"/>
    </location>
</feature>
<evidence type="ECO:0008006" key="13">
    <source>
        <dbReference type="Google" id="ProtNLM"/>
    </source>
</evidence>
<dbReference type="InterPro" id="IPR012334">
    <property type="entry name" value="Pectin_lyas_fold"/>
</dbReference>
<comment type="similarity">
    <text evidence="2 9">Belongs to the glycosyl hydrolase 28 family.</text>
</comment>
<evidence type="ECO:0000256" key="9">
    <source>
        <dbReference type="RuleBase" id="RU361169"/>
    </source>
</evidence>
<evidence type="ECO:0000313" key="12">
    <source>
        <dbReference type="Proteomes" id="UP000323597"/>
    </source>
</evidence>
<dbReference type="InterPro" id="IPR000743">
    <property type="entry name" value="Glyco_hydro_28"/>
</dbReference>
<dbReference type="Proteomes" id="UP000323597">
    <property type="component" value="Chromosome A07"/>
</dbReference>
<protein>
    <recommendedName>
        <fullName evidence="13">Pectate lyase superfamily protein domain-containing protein</fullName>
    </recommendedName>
</protein>
<proteinExistence type="inferred from homology"/>
<dbReference type="Gene3D" id="2.160.20.10">
    <property type="entry name" value="Single-stranded right-handed beta-helix, Pectin lyase-like"/>
    <property type="match status" value="1"/>
</dbReference>
<evidence type="ECO:0000256" key="7">
    <source>
        <dbReference type="ARBA" id="ARBA00023316"/>
    </source>
</evidence>
<dbReference type="GO" id="GO:0071555">
    <property type="term" value="P:cell wall organization"/>
    <property type="evidence" value="ECO:0007669"/>
    <property type="project" value="UniProtKB-KW"/>
</dbReference>
<dbReference type="PANTHER" id="PTHR31375">
    <property type="match status" value="1"/>
</dbReference>
<dbReference type="GO" id="GO:0005975">
    <property type="term" value="P:carbohydrate metabolic process"/>
    <property type="evidence" value="ECO:0007669"/>
    <property type="project" value="InterPro"/>
</dbReference>
<evidence type="ECO:0000256" key="5">
    <source>
        <dbReference type="ARBA" id="ARBA00022801"/>
    </source>
</evidence>
<feature type="chain" id="PRO_5022858081" description="Pectate lyase superfamily protein domain-containing protein" evidence="10">
    <location>
        <begin position="21"/>
        <end position="342"/>
    </location>
</feature>
<feature type="signal peptide" evidence="10">
    <location>
        <begin position="1"/>
        <end position="20"/>
    </location>
</feature>
<name>A0A5D2YMU0_GOSMU</name>
<keyword evidence="12" id="KW-1185">Reference proteome</keyword>
<dbReference type="EMBL" id="CM017642">
    <property type="protein sequence ID" value="TYJ27473.1"/>
    <property type="molecule type" value="Genomic_DNA"/>
</dbReference>
<dbReference type="InterPro" id="IPR011050">
    <property type="entry name" value="Pectin_lyase_fold/virulence"/>
</dbReference>